<dbReference type="PANTHER" id="PTHR11573">
    <property type="entry name" value="RIBONUCLEOSIDE-DIPHOSPHATE REDUCTASE LARGE CHAIN"/>
    <property type="match status" value="1"/>
</dbReference>
<evidence type="ECO:0000256" key="12">
    <source>
        <dbReference type="RuleBase" id="RU003410"/>
    </source>
</evidence>
<reference evidence="15" key="1">
    <citation type="submission" date="2022-07" db="EMBL/GenBank/DDBJ databases">
        <title>Evaluation of T. orientalis genome assembly methods using nanopore sequencing and analysis of variation between genomes.</title>
        <authorList>
            <person name="Yam J."/>
            <person name="Micallef M.L."/>
            <person name="Liu M."/>
            <person name="Djordjevic S.P."/>
            <person name="Bogema D.R."/>
            <person name="Jenkins C."/>
        </authorList>
    </citation>
    <scope>NUCLEOTIDE SEQUENCE</scope>
    <source>
        <strain evidence="15">Fish Creek</strain>
    </source>
</reference>
<dbReference type="GO" id="GO:0004748">
    <property type="term" value="F:ribonucleoside-diphosphate reductase activity, thioredoxin disulfide as acceptor"/>
    <property type="evidence" value="ECO:0007669"/>
    <property type="project" value="UniProtKB-EC"/>
</dbReference>
<accession>A0A976QSC4</accession>
<comment type="subunit">
    <text evidence="2">Heterodimer of a large and a small subunit.</text>
</comment>
<comment type="function">
    <text evidence="9 12">Provides the precursors necessary for DNA synthesis. Catalyzes the biosynthesis of deoxyribonucleotides from the corresponding ribonucleotides.</text>
</comment>
<dbReference type="PROSITE" id="PS51161">
    <property type="entry name" value="ATP_CONE"/>
    <property type="match status" value="1"/>
</dbReference>
<dbReference type="NCBIfam" id="TIGR02506">
    <property type="entry name" value="NrdE_NrdA"/>
    <property type="match status" value="1"/>
</dbReference>
<proteinExistence type="inferred from homology"/>
<dbReference type="InterPro" id="IPR039718">
    <property type="entry name" value="Rrm1"/>
</dbReference>
<dbReference type="AlphaFoldDB" id="A0A976QSC4"/>
<dbReference type="OrthoDB" id="3000483at2759"/>
<dbReference type="Pfam" id="PF02867">
    <property type="entry name" value="Ribonuc_red_lgC"/>
    <property type="match status" value="1"/>
</dbReference>
<dbReference type="FunFam" id="3.20.70.20:FF:000010">
    <property type="entry name" value="Ribonucleoside-diphosphate reductase"/>
    <property type="match status" value="1"/>
</dbReference>
<evidence type="ECO:0000256" key="8">
    <source>
        <dbReference type="ARBA" id="ARBA00023116"/>
    </source>
</evidence>
<keyword evidence="5 11" id="KW-0547">Nucleotide-binding</keyword>
<evidence type="ECO:0000259" key="14">
    <source>
        <dbReference type="PROSITE" id="PS51161"/>
    </source>
</evidence>
<dbReference type="PROSITE" id="PS00089">
    <property type="entry name" value="RIBORED_LARGE"/>
    <property type="match status" value="1"/>
</dbReference>
<evidence type="ECO:0000313" key="15">
    <source>
        <dbReference type="EMBL" id="UKJ88789.2"/>
    </source>
</evidence>
<evidence type="ECO:0000256" key="7">
    <source>
        <dbReference type="ARBA" id="ARBA00023002"/>
    </source>
</evidence>
<dbReference type="InterPro" id="IPR008926">
    <property type="entry name" value="RNR_R1-su_N"/>
</dbReference>
<dbReference type="CDD" id="cd01679">
    <property type="entry name" value="RNR_I"/>
    <property type="match status" value="1"/>
</dbReference>
<evidence type="ECO:0000256" key="6">
    <source>
        <dbReference type="ARBA" id="ARBA00022840"/>
    </source>
</evidence>
<evidence type="ECO:0000313" key="16">
    <source>
        <dbReference type="Proteomes" id="UP000244803"/>
    </source>
</evidence>
<dbReference type="GO" id="GO:0005971">
    <property type="term" value="C:ribonucleoside-diphosphate reductase complex"/>
    <property type="evidence" value="ECO:0007669"/>
    <property type="project" value="TreeGrafter"/>
</dbReference>
<evidence type="ECO:0000256" key="11">
    <source>
        <dbReference type="PROSITE-ProRule" id="PRU00492"/>
    </source>
</evidence>
<organism evidence="15 16">
    <name type="scientific">Theileria orientalis</name>
    <dbReference type="NCBI Taxonomy" id="68886"/>
    <lineage>
        <taxon>Eukaryota</taxon>
        <taxon>Sar</taxon>
        <taxon>Alveolata</taxon>
        <taxon>Apicomplexa</taxon>
        <taxon>Aconoidasida</taxon>
        <taxon>Piroplasmida</taxon>
        <taxon>Theileriidae</taxon>
        <taxon>Theileria</taxon>
    </lineage>
</organism>
<evidence type="ECO:0000256" key="13">
    <source>
        <dbReference type="SAM" id="MobiDB-lite"/>
    </source>
</evidence>
<dbReference type="InterPro" id="IPR000788">
    <property type="entry name" value="RNR_lg_C"/>
</dbReference>
<dbReference type="Pfam" id="PF00317">
    <property type="entry name" value="Ribonuc_red_lgN"/>
    <property type="match status" value="1"/>
</dbReference>
<evidence type="ECO:0000256" key="10">
    <source>
        <dbReference type="ARBA" id="ARBA00047754"/>
    </source>
</evidence>
<name>A0A976QSC4_THEOR</name>
<evidence type="ECO:0000256" key="4">
    <source>
        <dbReference type="ARBA" id="ARBA00022533"/>
    </source>
</evidence>
<evidence type="ECO:0000256" key="9">
    <source>
        <dbReference type="ARBA" id="ARBA00024942"/>
    </source>
</evidence>
<dbReference type="GO" id="GO:0009263">
    <property type="term" value="P:deoxyribonucleotide biosynthetic process"/>
    <property type="evidence" value="ECO:0007669"/>
    <property type="project" value="UniProtKB-KW"/>
</dbReference>
<sequence>MDAHQNSDHAPSDNSSRQDVPENTQGTQEQDNVPFSPTTSFFNNMESKVMYVINRHGEKEDVSFDKILNRIRKLSLGLHSLVDAPRVTQSVINGMYTGIRTSELDELAAQTCAYMAVTHPDYSRLAANITIDNLHKNTSSDFAEVVRTLFDYKHVYDTNASLISEDVYNFVMLHKDRLNAEIDYSRDFQYDYFGFKTLERSYLLKANGKIVERPQHMLMRVSAGIHCGDIERTLQTYHLMSQRYFTHATPTLFNSGTRHPQMSSCFLLDMQDDSLAGIFNTLSQCAFISKSAGGIGLSIHKIRASGSYIRGTNGISNGIVPMLKIFNATAKYVDQGGGKRKGSFAIYLEPWHADIFKLLDLRKNHGSEDLRARDLFYALWIPDLFMKRVEENKNWTLMCPDECRGLYEVWGEEFEKLYTHYEQQGMGKKTVPAQKLWFAILQSQIETGTPYMLYKDACNAKSNQQNLGTIKSSNLCCEIVQYTSKDEVAVCNLASVALPKFVDREKKTFDFKKLYDICRVITYNLNQVIDRNYYPVREARVSNFKHRPMGVGVQGLADTFMLMRYPFESEEARELNKRIFETMYYACLTESIDLARQHGHYQSYPGSPASKGLLQFDLWGAKVDNSLWDWDLLRQNLAKYGLRNSLLLAPMPTASTSQILGNNESFEPYTSNIYYRRVLCGEFFVVNPHLLNDLIELGLWNENMKQKLIAYNGSLKYIDEVPQHIKDLYKTVWEIKQKHIIDMAADRGVFIDQSQSLNIYMEQPTFSKLTSMHFYGWKKGLKTGVYYLRTQPATDAIKFTVDASVSQLAKNRAKGATVERVTGMMSDGTMSTTETVEEPVQPMGSMEASTVSDDFENTAQTCSLNPNPNEPCFMCSSRAHTAAKFTFTARGRGEFSVKTKCHWYWRQPDPLKLAHFQTQAHLLFNL</sequence>
<protein>
    <recommendedName>
        <fullName evidence="3 12">Ribonucleoside-diphosphate reductase</fullName>
        <ecNumber evidence="3 12">1.17.4.1</ecNumber>
    </recommendedName>
</protein>
<evidence type="ECO:0000256" key="5">
    <source>
        <dbReference type="ARBA" id="ARBA00022741"/>
    </source>
</evidence>
<keyword evidence="6 11" id="KW-0067">ATP-binding</keyword>
<evidence type="ECO:0000256" key="3">
    <source>
        <dbReference type="ARBA" id="ARBA00012274"/>
    </source>
</evidence>
<evidence type="ECO:0000256" key="1">
    <source>
        <dbReference type="ARBA" id="ARBA00010406"/>
    </source>
</evidence>
<keyword evidence="4" id="KW-0021">Allosteric enzyme</keyword>
<feature type="compositionally biased region" description="Polar residues" evidence="13">
    <location>
        <begin position="12"/>
        <end position="39"/>
    </location>
</feature>
<dbReference type="EMBL" id="CP056066">
    <property type="protein sequence ID" value="UKJ88789.2"/>
    <property type="molecule type" value="Genomic_DNA"/>
</dbReference>
<dbReference type="InterPro" id="IPR013346">
    <property type="entry name" value="NrdE_NrdA_C"/>
</dbReference>
<comment type="catalytic activity">
    <reaction evidence="10 12">
        <text>a 2'-deoxyribonucleoside 5'-diphosphate + [thioredoxin]-disulfide + H2O = a ribonucleoside 5'-diphosphate + [thioredoxin]-dithiol</text>
        <dbReference type="Rhea" id="RHEA:23252"/>
        <dbReference type="Rhea" id="RHEA-COMP:10698"/>
        <dbReference type="Rhea" id="RHEA-COMP:10700"/>
        <dbReference type="ChEBI" id="CHEBI:15377"/>
        <dbReference type="ChEBI" id="CHEBI:29950"/>
        <dbReference type="ChEBI" id="CHEBI:50058"/>
        <dbReference type="ChEBI" id="CHEBI:57930"/>
        <dbReference type="ChEBI" id="CHEBI:73316"/>
        <dbReference type="EC" id="1.17.4.1"/>
    </reaction>
</comment>
<dbReference type="InterPro" id="IPR005144">
    <property type="entry name" value="ATP-cone_dom"/>
</dbReference>
<evidence type="ECO:0000256" key="2">
    <source>
        <dbReference type="ARBA" id="ARBA00011771"/>
    </source>
</evidence>
<keyword evidence="8 12" id="KW-0215">Deoxyribonucleotide synthesis</keyword>
<comment type="similarity">
    <text evidence="1 12">Belongs to the ribonucleoside diphosphate reductase large chain family.</text>
</comment>
<dbReference type="Proteomes" id="UP000244803">
    <property type="component" value="Chromosome 3"/>
</dbReference>
<dbReference type="InterPro" id="IPR013509">
    <property type="entry name" value="RNR_lsu_N"/>
</dbReference>
<dbReference type="EC" id="1.17.4.1" evidence="3 12"/>
<dbReference type="SUPFAM" id="SSF48168">
    <property type="entry name" value="R1 subunit of ribonucleotide reductase, N-terminal domain"/>
    <property type="match status" value="1"/>
</dbReference>
<feature type="region of interest" description="Disordered" evidence="13">
    <location>
        <begin position="1"/>
        <end position="39"/>
    </location>
</feature>
<dbReference type="SUPFAM" id="SSF51998">
    <property type="entry name" value="PFL-like glycyl radical enzymes"/>
    <property type="match status" value="1"/>
</dbReference>
<dbReference type="PANTHER" id="PTHR11573:SF6">
    <property type="entry name" value="RIBONUCLEOSIDE-DIPHOSPHATE REDUCTASE LARGE SUBUNIT"/>
    <property type="match status" value="1"/>
</dbReference>
<feature type="compositionally biased region" description="Basic and acidic residues" evidence="13">
    <location>
        <begin position="1"/>
        <end position="11"/>
    </location>
</feature>
<dbReference type="Pfam" id="PF03477">
    <property type="entry name" value="ATP-cone"/>
    <property type="match status" value="1"/>
</dbReference>
<dbReference type="PRINTS" id="PR01183">
    <property type="entry name" value="RIBORDTASEM1"/>
</dbReference>
<feature type="domain" description="ATP-cone" evidence="14">
    <location>
        <begin position="50"/>
        <end position="140"/>
    </location>
</feature>
<dbReference type="GO" id="GO:0005524">
    <property type="term" value="F:ATP binding"/>
    <property type="evidence" value="ECO:0007669"/>
    <property type="project" value="UniProtKB-UniRule"/>
</dbReference>
<keyword evidence="7 12" id="KW-0560">Oxidoreductase</keyword>
<dbReference type="Gene3D" id="3.20.70.20">
    <property type="match status" value="1"/>
</dbReference>
<gene>
    <name evidence="15" type="primary">RNR1</name>
    <name evidence="15" type="ORF">MACJ_002035</name>
</gene>